<sequence>MSEGAPEADPLHQSLPPRFLDLRGVRWRIHLGVLPSSPSSTIGDLRRFSADSRRRYASLRKSLLVDPHVTKDGIDSPDLSVDNPLSQNPDSSWGRFFRNAELEKMVDQDLLRLYPEDGSYFQTPGCQGMLRRILLLWSLHHPEYGCRQGMHELLAPLVYVLHVDMERLSQVKRLHEEHFTDKFDELSVYDDDVTYNFDFKKFCDAMDNGTPHGSAVKKKSINELDPEVQCIVLLSDPYGAEGELGIVLSEKFLEHDAYCMFDALMSGANGSVALADFFAHSTAVGPSAGLPPVIEASAALYHLLLTVDSSLHSHLVELGVEPQYFALRWLRVLFGREFSLQDVLVIWDEIFSQENSDRAEEDKGMDDDAGSGFQILCSARGSFIAAMAVTMILHLRSSLLASENATSCLQKLLNFPHNICVTKLLEKAKSLQMLALDVGTSPVCSSSNLPFLHSKPRAIRGHTLSSDLSLPRTPVNLVPESYWEDMWRVLHKEEELNQVRPVKKEVSARKIGWSGKAGRSIPRTESDPSPANSGSVEKVARPSVRRSLLEDLSRQLGSEESVDEIISHQSSFPTDHCSTEDERSSTGNSGSEEIYSVFSDPASPLAGETGQGIDSEKSSLVSDSSLDNPDVQRQNALEGSAITISDVPQDTPTSAISRDEPNGTTIASWKDQKTLSGKFQWLWKLGRNGHAGMEVSNREGSPEPTLASSPEDIPDNAKPSPAVDEHRSTGCRVDHVDVNVMSSLKHLGQSMLEHIQVIESAFQQDRGQVGPLESLSKNALVGKGQVTAVTALKELRKISNLLSEM</sequence>
<protein>
    <submittedName>
        <fullName evidence="1">Uncharacterized protein</fullName>
    </submittedName>
</protein>
<evidence type="ECO:0000313" key="1">
    <source>
        <dbReference type="EMBL" id="KAI4376821.1"/>
    </source>
</evidence>
<comment type="caution">
    <text evidence="1">The sequence shown here is derived from an EMBL/GenBank/DDBJ whole genome shotgun (WGS) entry which is preliminary data.</text>
</comment>
<accession>A0ACB9RG77</accession>
<evidence type="ECO:0000313" key="2">
    <source>
        <dbReference type="Proteomes" id="UP001057402"/>
    </source>
</evidence>
<organism evidence="1 2">
    <name type="scientific">Melastoma candidum</name>
    <dbReference type="NCBI Taxonomy" id="119954"/>
    <lineage>
        <taxon>Eukaryota</taxon>
        <taxon>Viridiplantae</taxon>
        <taxon>Streptophyta</taxon>
        <taxon>Embryophyta</taxon>
        <taxon>Tracheophyta</taxon>
        <taxon>Spermatophyta</taxon>
        <taxon>Magnoliopsida</taxon>
        <taxon>eudicotyledons</taxon>
        <taxon>Gunneridae</taxon>
        <taxon>Pentapetalae</taxon>
        <taxon>rosids</taxon>
        <taxon>malvids</taxon>
        <taxon>Myrtales</taxon>
        <taxon>Melastomataceae</taxon>
        <taxon>Melastomatoideae</taxon>
        <taxon>Melastomateae</taxon>
        <taxon>Melastoma</taxon>
    </lineage>
</organism>
<reference evidence="2" key="1">
    <citation type="journal article" date="2023" name="Front. Plant Sci.">
        <title>Chromosomal-level genome assembly of Melastoma candidum provides insights into trichome evolution.</title>
        <authorList>
            <person name="Zhong Y."/>
            <person name="Wu W."/>
            <person name="Sun C."/>
            <person name="Zou P."/>
            <person name="Liu Y."/>
            <person name="Dai S."/>
            <person name="Zhou R."/>
        </authorList>
    </citation>
    <scope>NUCLEOTIDE SEQUENCE [LARGE SCALE GENOMIC DNA]</scope>
</reference>
<proteinExistence type="predicted"/>
<name>A0ACB9RG77_9MYRT</name>
<dbReference type="Proteomes" id="UP001057402">
    <property type="component" value="Chromosome 4"/>
</dbReference>
<gene>
    <name evidence="1" type="ORF">MLD38_014537</name>
</gene>
<dbReference type="EMBL" id="CM042883">
    <property type="protein sequence ID" value="KAI4376821.1"/>
    <property type="molecule type" value="Genomic_DNA"/>
</dbReference>
<keyword evidence="2" id="KW-1185">Reference proteome</keyword>